<protein>
    <submittedName>
        <fullName evidence="1">Uncharacterized protein</fullName>
    </submittedName>
</protein>
<reference evidence="1 2" key="1">
    <citation type="submission" date="2024-08" db="EMBL/GenBank/DDBJ databases">
        <title>Insights into the chromosomal genome structure of Flemingia macrophylla.</title>
        <authorList>
            <person name="Ding Y."/>
            <person name="Zhao Y."/>
            <person name="Bi W."/>
            <person name="Wu M."/>
            <person name="Zhao G."/>
            <person name="Gong Y."/>
            <person name="Li W."/>
            <person name="Zhang P."/>
        </authorList>
    </citation>
    <scope>NUCLEOTIDE SEQUENCE [LARGE SCALE GENOMIC DNA]</scope>
    <source>
        <strain evidence="1">DYQJB</strain>
        <tissue evidence="1">Leaf</tissue>
    </source>
</reference>
<name>A0ABD1MU26_9FABA</name>
<evidence type="ECO:0000313" key="1">
    <source>
        <dbReference type="EMBL" id="KAL2339017.1"/>
    </source>
</evidence>
<dbReference type="EMBL" id="JBGMDY010000004">
    <property type="protein sequence ID" value="KAL2339017.1"/>
    <property type="molecule type" value="Genomic_DNA"/>
</dbReference>
<organism evidence="1 2">
    <name type="scientific">Flemingia macrophylla</name>
    <dbReference type="NCBI Taxonomy" id="520843"/>
    <lineage>
        <taxon>Eukaryota</taxon>
        <taxon>Viridiplantae</taxon>
        <taxon>Streptophyta</taxon>
        <taxon>Embryophyta</taxon>
        <taxon>Tracheophyta</taxon>
        <taxon>Spermatophyta</taxon>
        <taxon>Magnoliopsida</taxon>
        <taxon>eudicotyledons</taxon>
        <taxon>Gunneridae</taxon>
        <taxon>Pentapetalae</taxon>
        <taxon>rosids</taxon>
        <taxon>fabids</taxon>
        <taxon>Fabales</taxon>
        <taxon>Fabaceae</taxon>
        <taxon>Papilionoideae</taxon>
        <taxon>50 kb inversion clade</taxon>
        <taxon>NPAAA clade</taxon>
        <taxon>indigoferoid/millettioid clade</taxon>
        <taxon>Phaseoleae</taxon>
        <taxon>Flemingia</taxon>
    </lineage>
</organism>
<evidence type="ECO:0000313" key="2">
    <source>
        <dbReference type="Proteomes" id="UP001603857"/>
    </source>
</evidence>
<keyword evidence="2" id="KW-1185">Reference proteome</keyword>
<comment type="caution">
    <text evidence="1">The sequence shown here is derived from an EMBL/GenBank/DDBJ whole genome shotgun (WGS) entry which is preliminary data.</text>
</comment>
<dbReference type="AlphaFoldDB" id="A0ABD1MU26"/>
<dbReference type="Proteomes" id="UP001603857">
    <property type="component" value="Unassembled WGS sequence"/>
</dbReference>
<accession>A0ABD1MU26</accession>
<proteinExistence type="predicted"/>
<sequence>MEVCDLVYMVLIERILLEADFMFMFFKYNLKYTFKTFTIHNVQYLACIAVLQIERRLQLESINMWHFRICYLPGLPCIE</sequence>
<gene>
    <name evidence="1" type="ORF">Fmac_013463</name>
</gene>